<gene>
    <name evidence="1" type="ORF">NP777_38835</name>
</gene>
<dbReference type="RefSeq" id="WP_256654902.1">
    <property type="nucleotide sequence ID" value="NZ_JANIAA010000042.1"/>
</dbReference>
<name>A0ABT1V9Z1_9ACTN</name>
<evidence type="ECO:0000313" key="1">
    <source>
        <dbReference type="EMBL" id="MCQ8194092.1"/>
    </source>
</evidence>
<evidence type="ECO:0000313" key="2">
    <source>
        <dbReference type="Proteomes" id="UP001204746"/>
    </source>
</evidence>
<proteinExistence type="predicted"/>
<dbReference type="Proteomes" id="UP001204746">
    <property type="component" value="Unassembled WGS sequence"/>
</dbReference>
<accession>A0ABT1V9Z1</accession>
<protein>
    <submittedName>
        <fullName evidence="1">Uncharacterized protein</fullName>
    </submittedName>
</protein>
<organism evidence="1 2">
    <name type="scientific">Streptomyces rugosispiralis</name>
    <dbReference type="NCBI Taxonomy" id="2967341"/>
    <lineage>
        <taxon>Bacteria</taxon>
        <taxon>Bacillati</taxon>
        <taxon>Actinomycetota</taxon>
        <taxon>Actinomycetes</taxon>
        <taxon>Kitasatosporales</taxon>
        <taxon>Streptomycetaceae</taxon>
        <taxon>Streptomyces</taxon>
    </lineage>
</organism>
<reference evidence="1 2" key="1">
    <citation type="submission" date="2022-07" db="EMBL/GenBank/DDBJ databases">
        <authorList>
            <person name="Phongsopitanun W."/>
            <person name="Tanasupawat S."/>
        </authorList>
    </citation>
    <scope>NUCLEOTIDE SEQUENCE [LARGE SCALE GENOMIC DNA]</scope>
    <source>
        <strain evidence="1 2">RCU-064</strain>
    </source>
</reference>
<keyword evidence="2" id="KW-1185">Reference proteome</keyword>
<dbReference type="EMBL" id="JANIAA010000042">
    <property type="protein sequence ID" value="MCQ8194092.1"/>
    <property type="molecule type" value="Genomic_DNA"/>
</dbReference>
<comment type="caution">
    <text evidence="1">The sequence shown here is derived from an EMBL/GenBank/DDBJ whole genome shotgun (WGS) entry which is preliminary data.</text>
</comment>
<sequence length="41" mass="4535">MPKPSKTPSELSRNRIQAFFAGELSEEVIQLIESGETGEVE</sequence>